<evidence type="ECO:0000256" key="1">
    <source>
        <dbReference type="ARBA" id="ARBA00004496"/>
    </source>
</evidence>
<dbReference type="GO" id="GO:1904262">
    <property type="term" value="P:negative regulation of TORC1 signaling"/>
    <property type="evidence" value="ECO:0007669"/>
    <property type="project" value="TreeGrafter"/>
</dbReference>
<accession>A0A8B6YUN6</accession>
<reference evidence="10 11" key="2">
    <citation type="submission" date="2025-04" db="UniProtKB">
        <authorList>
            <consortium name="RefSeq"/>
        </authorList>
    </citation>
    <scope>IDENTIFICATION</scope>
    <source>
        <strain evidence="10 11">DH4</strain>
        <tissue evidence="10 11">Whole body</tissue>
    </source>
</reference>
<accession>A0A8B9AY84</accession>
<dbReference type="EnsemblMetazoa" id="XM_006560549">
    <property type="protein sequence ID" value="XP_006560612"/>
    <property type="gene ID" value="LOC411048"/>
</dbReference>
<feature type="coiled-coil region" evidence="6">
    <location>
        <begin position="726"/>
        <end position="753"/>
    </location>
</feature>
<dbReference type="GO" id="GO:0071233">
    <property type="term" value="P:cellular response to L-leucine"/>
    <property type="evidence" value="ECO:0007669"/>
    <property type="project" value="TreeGrafter"/>
</dbReference>
<dbReference type="PANTHER" id="PTHR12474:SF0">
    <property type="entry name" value="SESTRIN HOMOLOG"/>
    <property type="match status" value="1"/>
</dbReference>
<feature type="region of interest" description="Disordered" evidence="7">
    <location>
        <begin position="155"/>
        <end position="195"/>
    </location>
</feature>
<feature type="region of interest" description="Disordered" evidence="7">
    <location>
        <begin position="677"/>
        <end position="719"/>
    </location>
</feature>
<gene>
    <name evidence="8" type="primary">411048</name>
    <name evidence="10 11 12" type="synonym">LOC411048</name>
</gene>
<dbReference type="RefSeq" id="XP_006560612.2">
    <property type="nucleotide sequence ID" value="XM_006560549.3"/>
</dbReference>
<evidence type="ECO:0000313" key="11">
    <source>
        <dbReference type="RefSeq" id="XP_006560613.2"/>
    </source>
</evidence>
<dbReference type="Proteomes" id="UP000005203">
    <property type="component" value="Linkage group LG4"/>
</dbReference>
<evidence type="ECO:0000313" key="10">
    <source>
        <dbReference type="RefSeq" id="XP_006560612.2"/>
    </source>
</evidence>
<accession>A0A7M7GNN1</accession>
<keyword evidence="3" id="KW-0963">Cytoplasm</keyword>
<dbReference type="OrthoDB" id="337464at2759"/>
<feature type="region of interest" description="Disordered" evidence="7">
    <location>
        <begin position="389"/>
        <end position="416"/>
    </location>
</feature>
<feature type="compositionally biased region" description="Basic and acidic residues" evidence="7">
    <location>
        <begin position="79"/>
        <end position="93"/>
    </location>
</feature>
<dbReference type="KEGG" id="ame:411048"/>
<comment type="subcellular location">
    <subcellularLocation>
        <location evidence="1">Cytoplasm</location>
    </subcellularLocation>
</comment>
<dbReference type="Gene3D" id="1.20.1290.10">
    <property type="entry name" value="AhpD-like"/>
    <property type="match status" value="1"/>
</dbReference>
<proteinExistence type="inferred from homology"/>
<evidence type="ECO:0000256" key="3">
    <source>
        <dbReference type="ARBA" id="ARBA00022490"/>
    </source>
</evidence>
<dbReference type="EnsemblMetazoa" id="XM_394521">
    <property type="protein sequence ID" value="XP_394521"/>
    <property type="gene ID" value="LOC411048"/>
</dbReference>
<dbReference type="RefSeq" id="XP_394521.5">
    <property type="nucleotide sequence ID" value="XM_394521.7"/>
</dbReference>
<dbReference type="Pfam" id="PF04636">
    <property type="entry name" value="PA26"/>
    <property type="match status" value="1"/>
</dbReference>
<name>A0A7M7LQM9_APIME</name>
<dbReference type="EnsemblMetazoa" id="XM_006560550">
    <property type="protein sequence ID" value="XP_006560613"/>
    <property type="gene ID" value="LOC411048"/>
</dbReference>
<comment type="similarity">
    <text evidence="2">Belongs to the sestrin family.</text>
</comment>
<dbReference type="GO" id="GO:0016684">
    <property type="term" value="F:oxidoreductase activity, acting on peroxide as acceptor"/>
    <property type="evidence" value="ECO:0007669"/>
    <property type="project" value="TreeGrafter"/>
</dbReference>
<keyword evidence="4" id="KW-0560">Oxidoreductase</keyword>
<sequence length="948" mass="107687">MYRDPNSSSGSGTSTKDDEVEIVSRFLAPLCARDEAARNIALAAARNTVEGWLGGVGSPNHSDDTGEMEDSESLGGKFKSQDGRYDMNMDRSPTKSAPKNVQPPLQQPLLQDTFRTECFFPQSVTENPAFLEDTSLDCSERYPSGSFDCVDGRLGNETGYGTPNERRRYAADVDSYRSGHSTSSDEGKGFKIDPQDNRCLRFKDTSEARFGSSSESERKYLGSSSSERLNEACLDDRPRAKNYVKVKGAKQKQLEDDELDSDIRIYGKSPKFDENLGANFDRRNLNFRPKGDTLPRERLCYDDVSFDETEMTIRNRDGVVFNTLDGFENENANEIYHRQDDNRAEDTKLKNFEIYQDEATLDDVGRLRCTRAELPQDYLRKNEERKFSAGQIKRPLSQDEDVSSKSGRVLESPDVTPGDVGRMLNLGNALDGPRQAQANKYLSLVTLHLPVILRLSVNCPFQNVRIKCAEILEMVKDRGLPVPVPAFDGPSAFVPTSELPDLNNLDEKTHILLMDAFLQNNRLDHVSRVMASHPSYLEHFLRTQHFILRGDGPLPYDYRHLIAIMAAGRHQCSYLINLQKGEFILQGGDPSWLRGLKSIPGKLQDLYEINKILAHRPWLLNKTHIEKLTKGADSWSLAEVVHAIVLLAHFHSLSSFVFSCGINEELDNVAGHHYKENVQDNSNNVPTAKDKLSSSPKKIPNGDGKTENMPSPPSSPSIVGEQEVGVEALMERMKRLSEKSESYQITQEELSKRFETVETQSAELAAAPQRSSSVLDSDIGHFIEDPTFIYQDFAKRGQLSDIPTFRVQDYSWDDHGYSLVNRLYNDVGNLLDDKFKTAYNLTYYTMGTHSKVDTSRFRRAIWNYIQCMFGIRHDDYDYNEVNQLLERSLKTFIKSAVCYPERVTKRDYDRVMREFKHSEKVHVNLMILEARMQAELLYALRAVMRYMT</sequence>
<dbReference type="FunFam" id="1.20.1290.10:FF:000001">
    <property type="entry name" value="Sestrin 1"/>
    <property type="match status" value="1"/>
</dbReference>
<comment type="catalytic activity">
    <reaction evidence="5">
        <text>a hydroperoxide + L-cysteinyl-[protein] = S-hydroxy-L-cysteinyl-[protein] + an alcohol</text>
        <dbReference type="Rhea" id="RHEA:67124"/>
        <dbReference type="Rhea" id="RHEA-COMP:10131"/>
        <dbReference type="Rhea" id="RHEA-COMP:17193"/>
        <dbReference type="ChEBI" id="CHEBI:29950"/>
        <dbReference type="ChEBI" id="CHEBI:30879"/>
        <dbReference type="ChEBI" id="CHEBI:35924"/>
        <dbReference type="ChEBI" id="CHEBI:61973"/>
    </reaction>
    <physiologicalReaction direction="left-to-right" evidence="5">
        <dbReference type="Rhea" id="RHEA:67125"/>
    </physiologicalReaction>
</comment>
<dbReference type="AlphaFoldDB" id="A0A7M7LQM9"/>
<organism evidence="8">
    <name type="scientific">Apis mellifera</name>
    <name type="common">Honeybee</name>
    <dbReference type="NCBI Taxonomy" id="7460"/>
    <lineage>
        <taxon>Eukaryota</taxon>
        <taxon>Metazoa</taxon>
        <taxon>Ecdysozoa</taxon>
        <taxon>Arthropoda</taxon>
        <taxon>Hexapoda</taxon>
        <taxon>Insecta</taxon>
        <taxon>Pterygota</taxon>
        <taxon>Neoptera</taxon>
        <taxon>Endopterygota</taxon>
        <taxon>Hymenoptera</taxon>
        <taxon>Apocrita</taxon>
        <taxon>Aculeata</taxon>
        <taxon>Apoidea</taxon>
        <taxon>Anthophila</taxon>
        <taxon>Apidae</taxon>
        <taxon>Apis</taxon>
    </lineage>
</organism>
<accession>A0A7M7LQM9</accession>
<evidence type="ECO:0000256" key="7">
    <source>
        <dbReference type="SAM" id="MobiDB-lite"/>
    </source>
</evidence>
<evidence type="ECO:0000313" key="12">
    <source>
        <dbReference type="RefSeq" id="XP_394521.5"/>
    </source>
</evidence>
<feature type="region of interest" description="Disordered" evidence="7">
    <location>
        <begin position="51"/>
        <end position="105"/>
    </location>
</feature>
<dbReference type="PANTHER" id="PTHR12474">
    <property type="entry name" value="P53 REGULATED PA26 NUCLEAR PROTEIN SESTRIN"/>
    <property type="match status" value="1"/>
</dbReference>
<evidence type="ECO:0000256" key="6">
    <source>
        <dbReference type="SAM" id="Coils"/>
    </source>
</evidence>
<dbReference type="GO" id="GO:1901031">
    <property type="term" value="P:regulation of response to reactive oxygen species"/>
    <property type="evidence" value="ECO:0007669"/>
    <property type="project" value="InterPro"/>
</dbReference>
<dbReference type="GO" id="GO:1990253">
    <property type="term" value="P:cellular response to leucine starvation"/>
    <property type="evidence" value="ECO:0007669"/>
    <property type="project" value="TreeGrafter"/>
</dbReference>
<evidence type="ECO:0000256" key="2">
    <source>
        <dbReference type="ARBA" id="ARBA00008350"/>
    </source>
</evidence>
<evidence type="ECO:0000313" key="8">
    <source>
        <dbReference type="EnsemblMetazoa" id="XP_006560613"/>
    </source>
</evidence>
<evidence type="ECO:0000256" key="4">
    <source>
        <dbReference type="ARBA" id="ARBA00023002"/>
    </source>
</evidence>
<dbReference type="InterPro" id="IPR006730">
    <property type="entry name" value="Sestrin"/>
</dbReference>
<keyword evidence="9" id="KW-1185">Reference proteome</keyword>
<protein>
    <submittedName>
        <fullName evidence="10 11">Sestrin-1 isoform X1</fullName>
    </submittedName>
</protein>
<evidence type="ECO:0000256" key="5">
    <source>
        <dbReference type="ARBA" id="ARBA00049242"/>
    </source>
</evidence>
<dbReference type="GO" id="GO:0070728">
    <property type="term" value="F:L-leucine binding"/>
    <property type="evidence" value="ECO:0007669"/>
    <property type="project" value="TreeGrafter"/>
</dbReference>
<dbReference type="RefSeq" id="XP_006560613.2">
    <property type="nucleotide sequence ID" value="XM_006560550.3"/>
</dbReference>
<evidence type="ECO:0000313" key="9">
    <source>
        <dbReference type="Proteomes" id="UP000005203"/>
    </source>
</evidence>
<dbReference type="GO" id="GO:0016239">
    <property type="term" value="P:positive regulation of macroautophagy"/>
    <property type="evidence" value="ECO:0007669"/>
    <property type="project" value="TreeGrafter"/>
</dbReference>
<reference evidence="8" key="1">
    <citation type="submission" date="2021-01" db="UniProtKB">
        <authorList>
            <consortium name="EnsemblMetazoa"/>
        </authorList>
    </citation>
    <scope>IDENTIFICATION</scope>
    <source>
        <strain evidence="8">DH4</strain>
    </source>
</reference>
<dbReference type="GO" id="GO:0005737">
    <property type="term" value="C:cytoplasm"/>
    <property type="evidence" value="ECO:0007669"/>
    <property type="project" value="UniProtKB-SubCell"/>
</dbReference>
<keyword evidence="6" id="KW-0175">Coiled coil</keyword>
<dbReference type="GO" id="GO:0005634">
    <property type="term" value="C:nucleus"/>
    <property type="evidence" value="ECO:0007669"/>
    <property type="project" value="InterPro"/>
</dbReference>
<dbReference type="SUPFAM" id="SSF69118">
    <property type="entry name" value="AhpD-like"/>
    <property type="match status" value="1"/>
</dbReference>
<dbReference type="InterPro" id="IPR029032">
    <property type="entry name" value="AhpD-like"/>
</dbReference>
<feature type="compositionally biased region" description="Basic and acidic residues" evidence="7">
    <location>
        <begin position="164"/>
        <end position="195"/>
    </location>
</feature>